<comment type="caution">
    <text evidence="1">The sequence shown here is derived from an EMBL/GenBank/DDBJ whole genome shotgun (WGS) entry which is preliminary data.</text>
</comment>
<protein>
    <submittedName>
        <fullName evidence="1">Uncharacterized protein</fullName>
    </submittedName>
</protein>
<evidence type="ECO:0000313" key="1">
    <source>
        <dbReference type="EMBL" id="EWS78943.1"/>
    </source>
</evidence>
<accession>Z9JLT8</accession>
<name>Z9JLT8_9GAMM</name>
<gene>
    <name evidence="1" type="ORF">AF72_03360</name>
</gene>
<reference evidence="1 2" key="1">
    <citation type="journal article" date="2014" name="Genome Announc.">
        <title>Draft Genome Sequence of Xylella fastidiosa Pear Leaf Scorch Strain in Taiwan.</title>
        <authorList>
            <person name="Su C.C."/>
            <person name="Deng W.L."/>
            <person name="Jan F.J."/>
            <person name="Chang C.J."/>
            <person name="Huang H."/>
            <person name="Chen J."/>
        </authorList>
    </citation>
    <scope>NUCLEOTIDE SEQUENCE [LARGE SCALE GENOMIC DNA]</scope>
    <source>
        <strain evidence="1 2">PLS229</strain>
    </source>
</reference>
<evidence type="ECO:0000313" key="2">
    <source>
        <dbReference type="Proteomes" id="UP000020406"/>
    </source>
</evidence>
<dbReference type="AlphaFoldDB" id="Z9JLT8"/>
<dbReference type="Proteomes" id="UP000020406">
    <property type="component" value="Unassembled WGS sequence"/>
</dbReference>
<dbReference type="EMBL" id="JDSQ01000004">
    <property type="protein sequence ID" value="EWS78943.1"/>
    <property type="molecule type" value="Genomic_DNA"/>
</dbReference>
<proteinExistence type="predicted"/>
<organism evidence="1 2">
    <name type="scientific">Xylella taiwanensis</name>
    <dbReference type="NCBI Taxonomy" id="1444770"/>
    <lineage>
        <taxon>Bacteria</taxon>
        <taxon>Pseudomonadati</taxon>
        <taxon>Pseudomonadota</taxon>
        <taxon>Gammaproteobacteria</taxon>
        <taxon>Lysobacterales</taxon>
        <taxon>Lysobacteraceae</taxon>
        <taxon>Xylella</taxon>
    </lineage>
</organism>
<sequence>MLPMNSKSNVNFPLTSMSIELLILAKHLSSEHFKTCSTTIDKVVIIILMKFCHYITDIRVLGHANKPLVSKTFTIRNKKRCEALGIALINKILI</sequence>